<keyword evidence="7 17" id="KW-0679">Respiratory chain</keyword>
<comment type="function">
    <text evidence="17">Core subunit of the mitochondrial membrane respiratory chain NADH dehydrogenase (Complex I) which catalyzes electron transfer from NADH through the respiratory chain, using ubiquinone as an electron acceptor.</text>
</comment>
<evidence type="ECO:0000256" key="7">
    <source>
        <dbReference type="ARBA" id="ARBA00022660"/>
    </source>
</evidence>
<evidence type="ECO:0000256" key="8">
    <source>
        <dbReference type="ARBA" id="ARBA00022692"/>
    </source>
</evidence>
<dbReference type="EC" id="7.1.1.2" evidence="4 17"/>
<protein>
    <recommendedName>
        <fullName evidence="5 17">NADH-ubiquinone oxidoreductase chain 4L</fullName>
        <ecNumber evidence="4 17">7.1.1.2</ecNumber>
    </recommendedName>
</protein>
<evidence type="ECO:0000256" key="12">
    <source>
        <dbReference type="ARBA" id="ARBA00023027"/>
    </source>
</evidence>
<evidence type="ECO:0000256" key="14">
    <source>
        <dbReference type="ARBA" id="ARBA00023128"/>
    </source>
</evidence>
<name>A0A5Q0U0L6_9CUCU</name>
<keyword evidence="8 17" id="KW-0812">Transmembrane</keyword>
<dbReference type="Pfam" id="PF00420">
    <property type="entry name" value="Oxidored_q2"/>
    <property type="match status" value="1"/>
</dbReference>
<keyword evidence="10 17" id="KW-0249">Electron transport</keyword>
<evidence type="ECO:0000256" key="13">
    <source>
        <dbReference type="ARBA" id="ARBA00023075"/>
    </source>
</evidence>
<comment type="function">
    <text evidence="1">Core subunit of the mitochondrial membrane respiratory chain NADH dehydrogenase (Complex I) that is believed to belong to the minimal assembly required for catalysis. Complex I functions in the transfer of electrons from NADH to the respiratory chain. The immediate electron acceptor for the enzyme is believed to be ubiquinone.</text>
</comment>
<keyword evidence="6 17" id="KW-0813">Transport</keyword>
<dbReference type="AlphaFoldDB" id="A0A5Q0U0L6"/>
<comment type="similarity">
    <text evidence="3 17">Belongs to the complex I subunit 4L family.</text>
</comment>
<keyword evidence="17" id="KW-0999">Mitochondrion inner membrane</keyword>
<evidence type="ECO:0000256" key="15">
    <source>
        <dbReference type="ARBA" id="ARBA00023136"/>
    </source>
</evidence>
<dbReference type="InterPro" id="IPR001133">
    <property type="entry name" value="NADH_UbQ_OxRdtase_chain4L/K"/>
</dbReference>
<evidence type="ECO:0000313" key="18">
    <source>
        <dbReference type="EMBL" id="QGA74024.1"/>
    </source>
</evidence>
<dbReference type="PANTHER" id="PTHR11434">
    <property type="entry name" value="NADH-UBIQUINONE OXIDOREDUCTASE SUBUNIT ND4L"/>
    <property type="match status" value="1"/>
</dbReference>
<feature type="transmembrane region" description="Helical" evidence="17">
    <location>
        <begin position="25"/>
        <end position="48"/>
    </location>
</feature>
<sequence length="94" mass="11141">MIYLFTGILSFMCGLIMFTLKRKHFLLMLLSIEFMIISLFLNLIFYLSSMNYEYFFSMIFLTLSVCEGSLGLCILILMVRNYGNDYITTFSFLW</sequence>
<dbReference type="Gene3D" id="1.10.287.3510">
    <property type="match status" value="1"/>
</dbReference>
<dbReference type="GO" id="GO:0005743">
    <property type="term" value="C:mitochondrial inner membrane"/>
    <property type="evidence" value="ECO:0007669"/>
    <property type="project" value="UniProtKB-SubCell"/>
</dbReference>
<dbReference type="PANTHER" id="PTHR11434:SF0">
    <property type="entry name" value="NADH-UBIQUINONE OXIDOREDUCTASE CHAIN 4L"/>
    <property type="match status" value="1"/>
</dbReference>
<keyword evidence="14 17" id="KW-0496">Mitochondrion</keyword>
<evidence type="ECO:0000256" key="1">
    <source>
        <dbReference type="ARBA" id="ARBA00003257"/>
    </source>
</evidence>
<proteinExistence type="inferred from homology"/>
<evidence type="ECO:0000256" key="9">
    <source>
        <dbReference type="ARBA" id="ARBA00022967"/>
    </source>
</evidence>
<comment type="catalytic activity">
    <reaction evidence="16 17">
        <text>a ubiquinone + NADH + 5 H(+)(in) = a ubiquinol + NAD(+) + 4 H(+)(out)</text>
        <dbReference type="Rhea" id="RHEA:29091"/>
        <dbReference type="Rhea" id="RHEA-COMP:9565"/>
        <dbReference type="Rhea" id="RHEA-COMP:9566"/>
        <dbReference type="ChEBI" id="CHEBI:15378"/>
        <dbReference type="ChEBI" id="CHEBI:16389"/>
        <dbReference type="ChEBI" id="CHEBI:17976"/>
        <dbReference type="ChEBI" id="CHEBI:57540"/>
        <dbReference type="ChEBI" id="CHEBI:57945"/>
        <dbReference type="EC" id="7.1.1.2"/>
    </reaction>
</comment>
<evidence type="ECO:0000256" key="6">
    <source>
        <dbReference type="ARBA" id="ARBA00022448"/>
    </source>
</evidence>
<keyword evidence="12 17" id="KW-0520">NAD</keyword>
<evidence type="ECO:0000256" key="2">
    <source>
        <dbReference type="ARBA" id="ARBA00004225"/>
    </source>
</evidence>
<organism evidence="18">
    <name type="scientific">Gastrophysa polygoni</name>
    <dbReference type="NCBI Taxonomy" id="878018"/>
    <lineage>
        <taxon>Eukaryota</taxon>
        <taxon>Metazoa</taxon>
        <taxon>Ecdysozoa</taxon>
        <taxon>Arthropoda</taxon>
        <taxon>Hexapoda</taxon>
        <taxon>Insecta</taxon>
        <taxon>Pterygota</taxon>
        <taxon>Neoptera</taxon>
        <taxon>Endopterygota</taxon>
        <taxon>Coleoptera</taxon>
        <taxon>Polyphaga</taxon>
        <taxon>Cucujiformia</taxon>
        <taxon>Chrysomeloidea</taxon>
        <taxon>Chrysomelidae</taxon>
        <taxon>Chrysomelinae</taxon>
        <taxon>Chrysomelini</taxon>
        <taxon>Gastrophysa</taxon>
    </lineage>
</organism>
<evidence type="ECO:0000256" key="16">
    <source>
        <dbReference type="ARBA" id="ARBA00049551"/>
    </source>
</evidence>
<keyword evidence="15 17" id="KW-0472">Membrane</keyword>
<gene>
    <name evidence="18" type="primary">nad4l</name>
</gene>
<dbReference type="GO" id="GO:0016651">
    <property type="term" value="F:oxidoreductase activity, acting on NAD(P)H"/>
    <property type="evidence" value="ECO:0007669"/>
    <property type="project" value="InterPro"/>
</dbReference>
<dbReference type="EMBL" id="MK049855">
    <property type="protein sequence ID" value="QGA74024.1"/>
    <property type="molecule type" value="Genomic_DNA"/>
</dbReference>
<keyword evidence="13 17" id="KW-0830">Ubiquinone</keyword>
<keyword evidence="9 17" id="KW-1278">Translocase</keyword>
<feature type="transmembrane region" description="Helical" evidence="17">
    <location>
        <begin position="54"/>
        <end position="79"/>
    </location>
</feature>
<dbReference type="InterPro" id="IPR039428">
    <property type="entry name" value="NUOK/Mnh_C1-like"/>
</dbReference>
<dbReference type="GO" id="GO:0042773">
    <property type="term" value="P:ATP synthesis coupled electron transport"/>
    <property type="evidence" value="ECO:0007669"/>
    <property type="project" value="UniProtKB-UniRule"/>
</dbReference>
<keyword evidence="11 17" id="KW-1133">Transmembrane helix</keyword>
<evidence type="ECO:0000256" key="17">
    <source>
        <dbReference type="RuleBase" id="RU004419"/>
    </source>
</evidence>
<evidence type="ECO:0000256" key="11">
    <source>
        <dbReference type="ARBA" id="ARBA00022989"/>
    </source>
</evidence>
<evidence type="ECO:0000256" key="5">
    <source>
        <dbReference type="ARBA" id="ARBA00016612"/>
    </source>
</evidence>
<reference evidence="18" key="1">
    <citation type="submission" date="2018-10" db="EMBL/GenBank/DDBJ databases">
        <title>Mitogenomes versus nuclear genes in resolving species limits in three host-specific Altica flea beetles (Coleoptera: Chrysomelidae).</title>
        <authorList>
            <person name="Nie R.-E."/>
            <person name="Wei J."/>
            <person name="Zhang S.-K."/>
            <person name="Vogler A.P."/>
            <person name="Wu L."/>
            <person name="Konstantinov A.S."/>
            <person name="Li W.-Z."/>
            <person name="Yang X.-K."/>
            <person name="Xue H.-J."/>
        </authorList>
    </citation>
    <scope>NUCLEOTIDE SEQUENCE</scope>
</reference>
<geneLocation type="mitochondrion" evidence="18"/>
<dbReference type="GO" id="GO:0008137">
    <property type="term" value="F:NADH dehydrogenase (ubiquinone) activity"/>
    <property type="evidence" value="ECO:0007669"/>
    <property type="project" value="UniProtKB-EC"/>
</dbReference>
<accession>A0A5Q0U0L6</accession>
<evidence type="ECO:0000256" key="10">
    <source>
        <dbReference type="ARBA" id="ARBA00022982"/>
    </source>
</evidence>
<evidence type="ECO:0000256" key="4">
    <source>
        <dbReference type="ARBA" id="ARBA00012944"/>
    </source>
</evidence>
<comment type="subcellular location">
    <subcellularLocation>
        <location evidence="17">Mitochondrion inner membrane</location>
        <topology evidence="17">Multi-pass membrane protein</topology>
    </subcellularLocation>
    <subcellularLocation>
        <location evidence="2">Mitochondrion membrane</location>
        <topology evidence="2">Multi-pass membrane protein</topology>
    </subcellularLocation>
</comment>
<dbReference type="GO" id="GO:0030964">
    <property type="term" value="C:NADH dehydrogenase complex"/>
    <property type="evidence" value="ECO:0007669"/>
    <property type="project" value="TreeGrafter"/>
</dbReference>
<evidence type="ECO:0000256" key="3">
    <source>
        <dbReference type="ARBA" id="ARBA00010519"/>
    </source>
</evidence>